<evidence type="ECO:0000313" key="1">
    <source>
        <dbReference type="EMBL" id="KAI0085896.1"/>
    </source>
</evidence>
<organism evidence="1 2">
    <name type="scientific">Irpex rosettiformis</name>
    <dbReference type="NCBI Taxonomy" id="378272"/>
    <lineage>
        <taxon>Eukaryota</taxon>
        <taxon>Fungi</taxon>
        <taxon>Dikarya</taxon>
        <taxon>Basidiomycota</taxon>
        <taxon>Agaricomycotina</taxon>
        <taxon>Agaricomycetes</taxon>
        <taxon>Polyporales</taxon>
        <taxon>Irpicaceae</taxon>
        <taxon>Irpex</taxon>
    </lineage>
</organism>
<proteinExistence type="predicted"/>
<protein>
    <submittedName>
        <fullName evidence="1">Uncharacterized protein</fullName>
    </submittedName>
</protein>
<sequence length="408" mass="44647">MPPLSVTTNILRHHPKLHLGASNKAAPTVQVSFSNANAQCSLSPSPATSPSSSPLPPVQSSCIPFPSQPIQCSRISPSHDVDPSQDPAFAVFENWLVGHPPSSVPEEDNNNNAIWCSSLVGAPQRIPSSFVHRDVHHSLSYSPDSDPFITTTNDANAGSGFIPYPAPGPRKRKMAVRRVKVPHYAAKSTKRTKRSKSANKKTNVGDVQFMATLHRSILAHLRDARFAASVRSTQCASDSAEFDSSEDSLDDDSRADSSLLVLRVQDEILVERLWRSLVDHGCSPSPGVPFSSRTDDADMFRLRRERVDHVFQTEPTISLGLPGECSMDVDPATSNLERAPTRSPTAVARVGGGSEVLTLSQLVATLILHHRDRSSTRRRSQTYNRDQQHLGRSPLSNVVRFHANRGRK</sequence>
<comment type="caution">
    <text evidence="1">The sequence shown here is derived from an EMBL/GenBank/DDBJ whole genome shotgun (WGS) entry which is preliminary data.</text>
</comment>
<dbReference type="Proteomes" id="UP001055072">
    <property type="component" value="Unassembled WGS sequence"/>
</dbReference>
<gene>
    <name evidence="1" type="ORF">BDY19DRAFT_384686</name>
</gene>
<name>A0ACB8TV30_9APHY</name>
<reference evidence="1" key="1">
    <citation type="journal article" date="2021" name="Environ. Microbiol.">
        <title>Gene family expansions and transcriptome signatures uncover fungal adaptations to wood decay.</title>
        <authorList>
            <person name="Hage H."/>
            <person name="Miyauchi S."/>
            <person name="Viragh M."/>
            <person name="Drula E."/>
            <person name="Min B."/>
            <person name="Chaduli D."/>
            <person name="Navarro D."/>
            <person name="Favel A."/>
            <person name="Norest M."/>
            <person name="Lesage-Meessen L."/>
            <person name="Balint B."/>
            <person name="Merenyi Z."/>
            <person name="de Eugenio L."/>
            <person name="Morin E."/>
            <person name="Martinez A.T."/>
            <person name="Baldrian P."/>
            <person name="Stursova M."/>
            <person name="Martinez M.J."/>
            <person name="Novotny C."/>
            <person name="Magnuson J.K."/>
            <person name="Spatafora J.W."/>
            <person name="Maurice S."/>
            <person name="Pangilinan J."/>
            <person name="Andreopoulos W."/>
            <person name="LaButti K."/>
            <person name="Hundley H."/>
            <person name="Na H."/>
            <person name="Kuo A."/>
            <person name="Barry K."/>
            <person name="Lipzen A."/>
            <person name="Henrissat B."/>
            <person name="Riley R."/>
            <person name="Ahrendt S."/>
            <person name="Nagy L.G."/>
            <person name="Grigoriev I.V."/>
            <person name="Martin F."/>
            <person name="Rosso M.N."/>
        </authorList>
    </citation>
    <scope>NUCLEOTIDE SEQUENCE</scope>
    <source>
        <strain evidence="1">CBS 384.51</strain>
    </source>
</reference>
<dbReference type="EMBL" id="MU274927">
    <property type="protein sequence ID" value="KAI0085896.1"/>
    <property type="molecule type" value="Genomic_DNA"/>
</dbReference>
<accession>A0ACB8TV30</accession>
<evidence type="ECO:0000313" key="2">
    <source>
        <dbReference type="Proteomes" id="UP001055072"/>
    </source>
</evidence>
<keyword evidence="2" id="KW-1185">Reference proteome</keyword>